<proteinExistence type="predicted"/>
<feature type="compositionally biased region" description="Basic and acidic residues" evidence="1">
    <location>
        <begin position="101"/>
        <end position="114"/>
    </location>
</feature>
<dbReference type="Proteomes" id="UP000430222">
    <property type="component" value="Unassembled WGS sequence"/>
</dbReference>
<dbReference type="RefSeq" id="WP_154619857.1">
    <property type="nucleotide sequence ID" value="NZ_CBCTNG010000001.1"/>
</dbReference>
<evidence type="ECO:0000256" key="1">
    <source>
        <dbReference type="SAM" id="MobiDB-lite"/>
    </source>
</evidence>
<dbReference type="AlphaFoldDB" id="A0A6I2UPH0"/>
<dbReference type="EMBL" id="VUNL01000002">
    <property type="protein sequence ID" value="MSV24108.1"/>
    <property type="molecule type" value="Genomic_DNA"/>
</dbReference>
<sequence>MKGKIRPAVSLLAVMLIMTGTAGTQSAAAASSQRIDSASTEKQADRYAAAEDTHALPHYRPQLRWESAERAKNVPEALSKGQNTRVDKAIPIIITAADVDAQRKQKRQEIKEPVRQASSSPSVAPALPREKQIAAPVMVKGAGQTDSDHSTALRRTADSRPEQTTALPPIQPVPAARNHDAIVELPPVQPVPVRRASAVVELPPVLPVPPRH</sequence>
<feature type="compositionally biased region" description="Low complexity" evidence="1">
    <location>
        <begin position="117"/>
        <end position="127"/>
    </location>
</feature>
<evidence type="ECO:0000313" key="3">
    <source>
        <dbReference type="EMBL" id="MSV24108.1"/>
    </source>
</evidence>
<gene>
    <name evidence="3" type="ORF">FYJ78_02685</name>
</gene>
<protein>
    <submittedName>
        <fullName evidence="3">Uncharacterized protein</fullName>
    </submittedName>
</protein>
<name>A0A6I2UPH0_9FIRM</name>
<evidence type="ECO:0000313" key="4">
    <source>
        <dbReference type="Proteomes" id="UP000430222"/>
    </source>
</evidence>
<feature type="chain" id="PRO_5039122545" evidence="2">
    <location>
        <begin position="23"/>
        <end position="212"/>
    </location>
</feature>
<evidence type="ECO:0000256" key="2">
    <source>
        <dbReference type="SAM" id="SignalP"/>
    </source>
</evidence>
<feature type="region of interest" description="Disordered" evidence="1">
    <location>
        <begin position="101"/>
        <end position="175"/>
    </location>
</feature>
<reference evidence="3 4" key="1">
    <citation type="submission" date="2019-08" db="EMBL/GenBank/DDBJ databases">
        <title>In-depth cultivation of the pig gut microbiome towards novel bacterial diversity and tailored functional studies.</title>
        <authorList>
            <person name="Wylensek D."/>
            <person name="Hitch T.C.A."/>
            <person name="Clavel T."/>
        </authorList>
    </citation>
    <scope>NUCLEOTIDE SEQUENCE [LARGE SCALE GENOMIC DNA]</scope>
    <source>
        <strain evidence="4">WCA-380-WT-3B3</strain>
    </source>
</reference>
<accession>A0A6I2UPH0</accession>
<keyword evidence="2" id="KW-0732">Signal</keyword>
<organism evidence="3 4">
    <name type="scientific">Selenomonas montiformis</name>
    <dbReference type="NCBI Taxonomy" id="2652285"/>
    <lineage>
        <taxon>Bacteria</taxon>
        <taxon>Bacillati</taxon>
        <taxon>Bacillota</taxon>
        <taxon>Negativicutes</taxon>
        <taxon>Selenomonadales</taxon>
        <taxon>Selenomonadaceae</taxon>
        <taxon>Selenomonas</taxon>
    </lineage>
</organism>
<keyword evidence="4" id="KW-1185">Reference proteome</keyword>
<comment type="caution">
    <text evidence="3">The sequence shown here is derived from an EMBL/GenBank/DDBJ whole genome shotgun (WGS) entry which is preliminary data.</text>
</comment>
<feature type="signal peptide" evidence="2">
    <location>
        <begin position="1"/>
        <end position="22"/>
    </location>
</feature>
<feature type="compositionally biased region" description="Basic and acidic residues" evidence="1">
    <location>
        <begin position="146"/>
        <end position="161"/>
    </location>
</feature>